<dbReference type="InterPro" id="IPR029063">
    <property type="entry name" value="SAM-dependent_MTases_sf"/>
</dbReference>
<accession>A0A6H1U301</accession>
<dbReference type="AlphaFoldDB" id="A0A6H1U301"/>
<dbReference type="Proteomes" id="UP000500857">
    <property type="component" value="Chromosome"/>
</dbReference>
<dbReference type="EMBL" id="CP051167">
    <property type="protein sequence ID" value="QIZ73258.1"/>
    <property type="molecule type" value="Genomic_DNA"/>
</dbReference>
<evidence type="ECO:0000313" key="2">
    <source>
        <dbReference type="Proteomes" id="UP000500857"/>
    </source>
</evidence>
<evidence type="ECO:0000313" key="1">
    <source>
        <dbReference type="EMBL" id="QIZ73258.1"/>
    </source>
</evidence>
<reference evidence="1 2" key="1">
    <citation type="submission" date="2020-04" db="EMBL/GenBank/DDBJ databases">
        <authorList>
            <person name="Basu S."/>
            <person name="Maruthanayagam V."/>
            <person name="Chakraborty S."/>
            <person name="Pramanik A."/>
            <person name="Mukherjee J."/>
            <person name="Brink B."/>
        </authorList>
    </citation>
    <scope>NUCLEOTIDE SEQUENCE [LARGE SCALE GENOMIC DNA]</scope>
    <source>
        <strain evidence="1 2">AP17</strain>
    </source>
</reference>
<dbReference type="SUPFAM" id="SSF53335">
    <property type="entry name" value="S-adenosyl-L-methionine-dependent methyltransferases"/>
    <property type="match status" value="1"/>
</dbReference>
<gene>
    <name evidence="1" type="ORF">HCG48_23855</name>
</gene>
<dbReference type="KEGG" id="oxy:HCG48_23855"/>
<proteinExistence type="predicted"/>
<dbReference type="InterPro" id="IPR010342">
    <property type="entry name" value="DUF938"/>
</dbReference>
<organism evidence="1 2">
    <name type="scientific">Oxynema aestuarii AP17</name>
    <dbReference type="NCBI Taxonomy" id="2064643"/>
    <lineage>
        <taxon>Bacteria</taxon>
        <taxon>Bacillati</taxon>
        <taxon>Cyanobacteriota</taxon>
        <taxon>Cyanophyceae</taxon>
        <taxon>Oscillatoriophycideae</taxon>
        <taxon>Oscillatoriales</taxon>
        <taxon>Oscillatoriaceae</taxon>
        <taxon>Oxynema</taxon>
        <taxon>Oxynema aestuarii</taxon>
    </lineage>
</organism>
<dbReference type="RefSeq" id="WP_168571404.1">
    <property type="nucleotide sequence ID" value="NZ_CP051167.1"/>
</dbReference>
<keyword evidence="2" id="KW-1185">Reference proteome</keyword>
<protein>
    <submittedName>
        <fullName evidence="1">DUF938 domain-containing protein</fullName>
    </submittedName>
</protein>
<dbReference type="Pfam" id="PF06080">
    <property type="entry name" value="DUF938"/>
    <property type="match status" value="1"/>
</dbReference>
<dbReference type="PANTHER" id="PTHR20974:SF0">
    <property type="entry name" value="UPF0585 PROTEIN CG18661"/>
    <property type="match status" value="1"/>
</dbReference>
<name>A0A6H1U301_9CYAN</name>
<sequence>MTQLSEDARKYAPATQRNRDPILTVLKRVLPPTGTVLEIASGTGEHAVYFAPQLQPRGWQPTEPEAMLRRSIEAWQMARPCKSLYPPLAVDARASQWAIETDREWATGKPPLTAIVAINLLHISPWETTLGLLAGANRLLPPDGVLYIYGAFKRGGRHTAASNAAFDEILQQQNPSWGVRDLDEVVAIAEGACLDLNELVEMPANNFSVVFRKRPSIASPGTSR</sequence>
<dbReference type="Gene3D" id="3.40.50.150">
    <property type="entry name" value="Vaccinia Virus protein VP39"/>
    <property type="match status" value="1"/>
</dbReference>
<dbReference type="PANTHER" id="PTHR20974">
    <property type="entry name" value="UPF0585 PROTEIN CG18661"/>
    <property type="match status" value="1"/>
</dbReference>